<evidence type="ECO:0000256" key="9">
    <source>
        <dbReference type="ARBA" id="ARBA00023132"/>
    </source>
</evidence>
<evidence type="ECO:0000256" key="4">
    <source>
        <dbReference type="ARBA" id="ARBA00022574"/>
    </source>
</evidence>
<evidence type="ECO:0000256" key="2">
    <source>
        <dbReference type="ARBA" id="ARBA00010102"/>
    </source>
</evidence>
<keyword evidence="6" id="KW-0509">mRNA transport</keyword>
<dbReference type="SMART" id="SM00320">
    <property type="entry name" value="WD40"/>
    <property type="match status" value="2"/>
</dbReference>
<evidence type="ECO:0000256" key="11">
    <source>
        <dbReference type="PROSITE-ProRule" id="PRU00221"/>
    </source>
</evidence>
<keyword evidence="8" id="KW-0811">Translocation</keyword>
<evidence type="ECO:0000256" key="10">
    <source>
        <dbReference type="ARBA" id="ARBA00023242"/>
    </source>
</evidence>
<proteinExistence type="inferred from homology"/>
<gene>
    <name evidence="12" type="ORF">CCMP2556_LOCUS37166</name>
</gene>
<evidence type="ECO:0008006" key="14">
    <source>
        <dbReference type="Google" id="ProtNLM"/>
    </source>
</evidence>
<dbReference type="PANTHER" id="PTHR11024">
    <property type="entry name" value="NUCLEAR PORE COMPLEX PROTEIN SEC13 / SEH1 FAMILY MEMBER"/>
    <property type="match status" value="1"/>
</dbReference>
<keyword evidence="7" id="KW-0653">Protein transport</keyword>
<protein>
    <recommendedName>
        <fullName evidence="14">Protein transport protein SEC13</fullName>
    </recommendedName>
</protein>
<keyword evidence="4 11" id="KW-0853">WD repeat</keyword>
<evidence type="ECO:0000256" key="1">
    <source>
        <dbReference type="ARBA" id="ARBA00004567"/>
    </source>
</evidence>
<organism evidence="12 13">
    <name type="scientific">Durusdinium trenchii</name>
    <dbReference type="NCBI Taxonomy" id="1381693"/>
    <lineage>
        <taxon>Eukaryota</taxon>
        <taxon>Sar</taxon>
        <taxon>Alveolata</taxon>
        <taxon>Dinophyceae</taxon>
        <taxon>Suessiales</taxon>
        <taxon>Symbiodiniaceae</taxon>
        <taxon>Durusdinium</taxon>
    </lineage>
</organism>
<keyword evidence="3" id="KW-0813">Transport</keyword>
<name>A0ABP0PHG0_9DINO</name>
<sequence>MLILPREGTLLKLPLSQHLHLGLIRQLKEPPSAGHYNHTAQEVKSKKWRHSAMASGINDAQYHGRTLATAHQDGTVHVAGAAPLCGHRGSATCLAWAEHLEGAPLLASGSADGHVIIWREMRPNDWQSIHQKYVPGSVKSLAFSCPEPLMLAVGGGDELGVLTLLVELRRGAMNPENWQVKSVPAHEGGIASLDWSPSSSPAVLATGPAVARAHGRWLGARRLATCGADGQLIIWRIDAKNDSFHREHVLDGDQIGGNDLWCSLSWRPNVGLPGNSLGAVSKEGEVMILSQDAEGMAFAPRQRWSLAQGAGCRLTWTKAGTLLAILVSPEKCVLFKESSSGEWKEIAAVDGS</sequence>
<keyword evidence="9" id="KW-0906">Nuclear pore complex</keyword>
<evidence type="ECO:0000256" key="6">
    <source>
        <dbReference type="ARBA" id="ARBA00022816"/>
    </source>
</evidence>
<dbReference type="InterPro" id="IPR001680">
    <property type="entry name" value="WD40_rpt"/>
</dbReference>
<evidence type="ECO:0000256" key="8">
    <source>
        <dbReference type="ARBA" id="ARBA00023010"/>
    </source>
</evidence>
<evidence type="ECO:0000313" key="12">
    <source>
        <dbReference type="EMBL" id="CAK9075476.1"/>
    </source>
</evidence>
<comment type="caution">
    <text evidence="12">The sequence shown here is derived from an EMBL/GenBank/DDBJ whole genome shotgun (WGS) entry which is preliminary data.</text>
</comment>
<dbReference type="SUPFAM" id="SSF50978">
    <property type="entry name" value="WD40 repeat-like"/>
    <property type="match status" value="1"/>
</dbReference>
<reference evidence="12 13" key="1">
    <citation type="submission" date="2024-02" db="EMBL/GenBank/DDBJ databases">
        <authorList>
            <person name="Chen Y."/>
            <person name="Shah S."/>
            <person name="Dougan E. K."/>
            <person name="Thang M."/>
            <person name="Chan C."/>
        </authorList>
    </citation>
    <scope>NUCLEOTIDE SEQUENCE [LARGE SCALE GENOMIC DNA]</scope>
</reference>
<keyword evidence="13" id="KW-1185">Reference proteome</keyword>
<evidence type="ECO:0000256" key="7">
    <source>
        <dbReference type="ARBA" id="ARBA00022927"/>
    </source>
</evidence>
<dbReference type="InterPro" id="IPR015943">
    <property type="entry name" value="WD40/YVTN_repeat-like_dom_sf"/>
</dbReference>
<dbReference type="InterPro" id="IPR037363">
    <property type="entry name" value="Sec13/Seh1_fam"/>
</dbReference>
<accession>A0ABP0PHG0</accession>
<comment type="similarity">
    <text evidence="2">Belongs to the WD repeat SEC13 family.</text>
</comment>
<dbReference type="InterPro" id="IPR036322">
    <property type="entry name" value="WD40_repeat_dom_sf"/>
</dbReference>
<feature type="repeat" description="WD" evidence="11">
    <location>
        <begin position="84"/>
        <end position="118"/>
    </location>
</feature>
<dbReference type="Proteomes" id="UP001642484">
    <property type="component" value="Unassembled WGS sequence"/>
</dbReference>
<comment type="subcellular location">
    <subcellularLocation>
        <location evidence="1">Nucleus</location>
        <location evidence="1">Nuclear pore complex</location>
    </subcellularLocation>
</comment>
<evidence type="ECO:0000313" key="13">
    <source>
        <dbReference type="Proteomes" id="UP001642484"/>
    </source>
</evidence>
<dbReference type="Gene3D" id="2.130.10.10">
    <property type="entry name" value="YVTN repeat-like/Quinoprotein amine dehydrogenase"/>
    <property type="match status" value="1"/>
</dbReference>
<dbReference type="PROSITE" id="PS50082">
    <property type="entry name" value="WD_REPEATS_2"/>
    <property type="match status" value="1"/>
</dbReference>
<dbReference type="EMBL" id="CAXAMN010023139">
    <property type="protein sequence ID" value="CAK9075476.1"/>
    <property type="molecule type" value="Genomic_DNA"/>
</dbReference>
<evidence type="ECO:0000256" key="3">
    <source>
        <dbReference type="ARBA" id="ARBA00022448"/>
    </source>
</evidence>
<keyword evidence="5" id="KW-0677">Repeat</keyword>
<keyword evidence="10" id="KW-0539">Nucleus</keyword>
<dbReference type="PANTHER" id="PTHR11024:SF2">
    <property type="entry name" value="PROTEIN SEC13 HOMOLOG"/>
    <property type="match status" value="1"/>
</dbReference>
<dbReference type="Pfam" id="PF00400">
    <property type="entry name" value="WD40"/>
    <property type="match status" value="1"/>
</dbReference>
<evidence type="ECO:0000256" key="5">
    <source>
        <dbReference type="ARBA" id="ARBA00022737"/>
    </source>
</evidence>